<dbReference type="PANTHER" id="PTHR46172">
    <property type="entry name" value="DNA POLYMERASE EPSILON SUBUNIT 3"/>
    <property type="match status" value="1"/>
</dbReference>
<dbReference type="GO" id="GO:0008623">
    <property type="term" value="C:CHRAC"/>
    <property type="evidence" value="ECO:0007669"/>
    <property type="project" value="TreeGrafter"/>
</dbReference>
<evidence type="ECO:0000313" key="9">
    <source>
        <dbReference type="Proteomes" id="UP000011777"/>
    </source>
</evidence>
<dbReference type="GO" id="GO:0008622">
    <property type="term" value="C:epsilon DNA polymerase complex"/>
    <property type="evidence" value="ECO:0007669"/>
    <property type="project" value="TreeGrafter"/>
</dbReference>
<feature type="region of interest" description="Disordered" evidence="6">
    <location>
        <begin position="1"/>
        <end position="21"/>
    </location>
</feature>
<dbReference type="OrthoDB" id="1707486at2759"/>
<dbReference type="eggNOG" id="KOG0870">
    <property type="taxonomic scope" value="Eukaryota"/>
</dbReference>
<dbReference type="InterPro" id="IPR051377">
    <property type="entry name" value="DNA_Pol-Epsilon_Subunit"/>
</dbReference>
<feature type="compositionally biased region" description="Acidic residues" evidence="6">
    <location>
        <begin position="176"/>
        <end position="222"/>
    </location>
</feature>
<dbReference type="GO" id="GO:0046982">
    <property type="term" value="F:protein heterodimerization activity"/>
    <property type="evidence" value="ECO:0007669"/>
    <property type="project" value="InterPro"/>
</dbReference>
<name>M3JFW6_CANMX</name>
<comment type="caution">
    <text evidence="8">The sequence shown here is derived from an EMBL/GenBank/DDBJ whole genome shotgun (WGS) entry which is preliminary data.</text>
</comment>
<evidence type="ECO:0000256" key="1">
    <source>
        <dbReference type="ARBA" id="ARBA00004123"/>
    </source>
</evidence>
<dbReference type="Pfam" id="PF00808">
    <property type="entry name" value="CBFD_NFYB_HMF"/>
    <property type="match status" value="1"/>
</dbReference>
<dbReference type="HOGENOM" id="CLU_087036_0_0_1"/>
<keyword evidence="3" id="KW-0539">Nucleus</keyword>
<evidence type="ECO:0000256" key="6">
    <source>
        <dbReference type="SAM" id="MobiDB-lite"/>
    </source>
</evidence>
<gene>
    <name evidence="8" type="ORF">G210_5908</name>
</gene>
<dbReference type="PANTHER" id="PTHR46172:SF1">
    <property type="entry name" value="DNA POLYMERASE EPSILON SUBUNIT 3"/>
    <property type="match status" value="1"/>
</dbReference>
<feature type="compositionally biased region" description="Acidic residues" evidence="6">
    <location>
        <begin position="250"/>
        <end position="265"/>
    </location>
</feature>
<evidence type="ECO:0000256" key="2">
    <source>
        <dbReference type="ARBA" id="ARBA00022705"/>
    </source>
</evidence>
<dbReference type="GO" id="GO:0031507">
    <property type="term" value="P:heterochromatin formation"/>
    <property type="evidence" value="ECO:0007669"/>
    <property type="project" value="TreeGrafter"/>
</dbReference>
<keyword evidence="9" id="KW-1185">Reference proteome</keyword>
<dbReference type="STRING" id="1245528.M3JFW6"/>
<reference evidence="8 9" key="1">
    <citation type="submission" date="2013-02" db="EMBL/GenBank/DDBJ databases">
        <title>Genome sequence of Candida maltosa Xu316, a potential industrial strain for xylitol and ethanol production.</title>
        <authorList>
            <person name="Yu J."/>
            <person name="Wang Q."/>
            <person name="Geng X."/>
            <person name="Bao W."/>
            <person name="He P."/>
            <person name="Cai J."/>
        </authorList>
    </citation>
    <scope>NUCLEOTIDE SEQUENCE [LARGE SCALE GENOMIC DNA]</scope>
    <source>
        <strain evidence="9">Xu316</strain>
    </source>
</reference>
<dbReference type="CDD" id="cd22928">
    <property type="entry name" value="HFD_POLE3_DPB4"/>
    <property type="match status" value="1"/>
</dbReference>
<sequence>MPPKGWRKNAEGQYPQPSSKENELISIDDILFPRSTIQKLAKNIISDDENSANHMTIAKDSLLALQRSATVFVSHLFFQAKEVSKESNRKTVSAQDILTALEKAEFSGFIPEVKQKLAQFEADVAKKKKQPKTATTTTTTTEEESIGSETKRLKIDERTGTSAVKHNNKESNKENGDDDTEEEQEGDGDDEEDEDEDDDEEGDVTKEEDEDEDEEMEEEEDVSINPISALAKEEEELQGTETEEKISSSTDDEEEDDDEQGNNST</sequence>
<dbReference type="AlphaFoldDB" id="M3JFW6"/>
<dbReference type="GO" id="GO:0031490">
    <property type="term" value="F:chromatin DNA binding"/>
    <property type="evidence" value="ECO:0007669"/>
    <property type="project" value="TreeGrafter"/>
</dbReference>
<feature type="region of interest" description="Disordered" evidence="6">
    <location>
        <begin position="123"/>
        <end position="265"/>
    </location>
</feature>
<dbReference type="InterPro" id="IPR009072">
    <property type="entry name" value="Histone-fold"/>
</dbReference>
<dbReference type="GO" id="GO:0006272">
    <property type="term" value="P:leading strand elongation"/>
    <property type="evidence" value="ECO:0007669"/>
    <property type="project" value="TreeGrafter"/>
</dbReference>
<dbReference type="SUPFAM" id="SSF47113">
    <property type="entry name" value="Histone-fold"/>
    <property type="match status" value="1"/>
</dbReference>
<proteinExistence type="predicted"/>
<dbReference type="GO" id="GO:0006974">
    <property type="term" value="P:DNA damage response"/>
    <property type="evidence" value="ECO:0007669"/>
    <property type="project" value="TreeGrafter"/>
</dbReference>
<evidence type="ECO:0000256" key="3">
    <source>
        <dbReference type="ARBA" id="ARBA00023242"/>
    </source>
</evidence>
<keyword evidence="2" id="KW-0235">DNA replication</keyword>
<feature type="non-terminal residue" evidence="8">
    <location>
        <position position="1"/>
    </location>
</feature>
<organism evidence="8 9">
    <name type="scientific">Candida maltosa (strain Xu316)</name>
    <name type="common">Yeast</name>
    <dbReference type="NCBI Taxonomy" id="1245528"/>
    <lineage>
        <taxon>Eukaryota</taxon>
        <taxon>Fungi</taxon>
        <taxon>Dikarya</taxon>
        <taxon>Ascomycota</taxon>
        <taxon>Saccharomycotina</taxon>
        <taxon>Pichiomycetes</taxon>
        <taxon>Debaryomycetaceae</taxon>
        <taxon>Candida/Lodderomyces clade</taxon>
        <taxon>Candida</taxon>
    </lineage>
</organism>
<protein>
    <recommendedName>
        <fullName evidence="4">DNA polymerase epsilon subunit D</fullName>
    </recommendedName>
    <alternativeName>
        <fullName evidence="5">DNA polymerase II subunit D</fullName>
    </alternativeName>
</protein>
<evidence type="ECO:0000259" key="7">
    <source>
        <dbReference type="Pfam" id="PF00808"/>
    </source>
</evidence>
<feature type="domain" description="Transcription factor CBF/NF-Y/archaeal histone" evidence="7">
    <location>
        <begin position="32"/>
        <end position="101"/>
    </location>
</feature>
<accession>M3JFW6</accession>
<evidence type="ECO:0000256" key="4">
    <source>
        <dbReference type="ARBA" id="ARBA00039775"/>
    </source>
</evidence>
<dbReference type="InterPro" id="IPR003958">
    <property type="entry name" value="CBFA_NFYB_domain"/>
</dbReference>
<dbReference type="OMA" id="NTYRRKV"/>
<evidence type="ECO:0000256" key="5">
    <source>
        <dbReference type="ARBA" id="ARBA00042096"/>
    </source>
</evidence>
<dbReference type="Gene3D" id="1.10.20.10">
    <property type="entry name" value="Histone, subunit A"/>
    <property type="match status" value="1"/>
</dbReference>
<dbReference type="Proteomes" id="UP000011777">
    <property type="component" value="Unassembled WGS sequence"/>
</dbReference>
<dbReference type="EMBL" id="AOGT01000005">
    <property type="protein sequence ID" value="EMG51128.1"/>
    <property type="molecule type" value="Genomic_DNA"/>
</dbReference>
<feature type="compositionally biased region" description="Basic and acidic residues" evidence="6">
    <location>
        <begin position="149"/>
        <end position="159"/>
    </location>
</feature>
<evidence type="ECO:0000313" key="8">
    <source>
        <dbReference type="EMBL" id="EMG51128.1"/>
    </source>
</evidence>
<comment type="subcellular location">
    <subcellularLocation>
        <location evidence="1">Nucleus</location>
    </subcellularLocation>
</comment>